<keyword evidence="2" id="KW-0378">Hydrolase</keyword>
<evidence type="ECO:0000256" key="3">
    <source>
        <dbReference type="ARBA" id="ARBA00022842"/>
    </source>
</evidence>
<protein>
    <submittedName>
        <fullName evidence="5">Phosphoglycolate phosphatase</fullName>
    </submittedName>
</protein>
<dbReference type="SFLD" id="SFLDS00003">
    <property type="entry name" value="Haloacid_Dehalogenase"/>
    <property type="match status" value="1"/>
</dbReference>
<dbReference type="OrthoDB" id="9776368at2"/>
<keyword evidence="4" id="KW-0119">Carbohydrate metabolism</keyword>
<dbReference type="InterPro" id="IPR041492">
    <property type="entry name" value="HAD_2"/>
</dbReference>
<dbReference type="GO" id="GO:0008967">
    <property type="term" value="F:phosphoglycolate phosphatase activity"/>
    <property type="evidence" value="ECO:0007669"/>
    <property type="project" value="TreeGrafter"/>
</dbReference>
<dbReference type="FunFam" id="3.40.50.1000:FF:000022">
    <property type="entry name" value="Phosphoglycolate phosphatase"/>
    <property type="match status" value="1"/>
</dbReference>
<sequence length="221" mass="23044">MNATPAVQAVLFDLDGTLADSAPDLVAALASLCVEIGHAEPDPVAVRRVVSAGGRAILRCGLPGIEEPQVEALLPRYLDLYAARGNASTRLYEGIDEVLRDLEGQGIAWGIVTNKVGWLAAPVVEKLGLTRRCGALVAGDTLARRKPDPDPVLHACALLEVDPARTLFVGDDLRDIEAGRAAGTRTIAAAWGYLNGGDPADWGADAIAATVAALPAVLRLD</sequence>
<dbReference type="PRINTS" id="PR00413">
    <property type="entry name" value="HADHALOGNASE"/>
</dbReference>
<keyword evidence="1" id="KW-0479">Metal-binding</keyword>
<proteinExistence type="predicted"/>
<dbReference type="InterPro" id="IPR023214">
    <property type="entry name" value="HAD_sf"/>
</dbReference>
<dbReference type="Proteomes" id="UP000198575">
    <property type="component" value="Unassembled WGS sequence"/>
</dbReference>
<dbReference type="SUPFAM" id="SSF56784">
    <property type="entry name" value="HAD-like"/>
    <property type="match status" value="1"/>
</dbReference>
<dbReference type="GO" id="GO:0006281">
    <property type="term" value="P:DNA repair"/>
    <property type="evidence" value="ECO:0007669"/>
    <property type="project" value="TreeGrafter"/>
</dbReference>
<evidence type="ECO:0000256" key="1">
    <source>
        <dbReference type="ARBA" id="ARBA00022723"/>
    </source>
</evidence>
<dbReference type="STRING" id="578942.SAMN05216289_105190"/>
<keyword evidence="6" id="KW-1185">Reference proteome</keyword>
<evidence type="ECO:0000256" key="2">
    <source>
        <dbReference type="ARBA" id="ARBA00022801"/>
    </source>
</evidence>
<gene>
    <name evidence="5" type="ORF">SAMN05216289_105190</name>
</gene>
<dbReference type="PANTHER" id="PTHR43434">
    <property type="entry name" value="PHOSPHOGLYCOLATE PHOSPHATASE"/>
    <property type="match status" value="1"/>
</dbReference>
<dbReference type="InterPro" id="IPR050155">
    <property type="entry name" value="HAD-like_hydrolase_sf"/>
</dbReference>
<dbReference type="InterPro" id="IPR023198">
    <property type="entry name" value="PGP-like_dom2"/>
</dbReference>
<keyword evidence="3" id="KW-0460">Magnesium</keyword>
<dbReference type="Gene3D" id="1.10.150.240">
    <property type="entry name" value="Putative phosphatase, domain 2"/>
    <property type="match status" value="1"/>
</dbReference>
<evidence type="ECO:0000313" key="6">
    <source>
        <dbReference type="Proteomes" id="UP000198575"/>
    </source>
</evidence>
<evidence type="ECO:0000313" key="5">
    <source>
        <dbReference type="EMBL" id="SFN15125.1"/>
    </source>
</evidence>
<dbReference type="EMBL" id="FOVF01000005">
    <property type="protein sequence ID" value="SFN15125.1"/>
    <property type="molecule type" value="Genomic_DNA"/>
</dbReference>
<dbReference type="AlphaFoldDB" id="A0A1I4WNN3"/>
<dbReference type="Pfam" id="PF13419">
    <property type="entry name" value="HAD_2"/>
    <property type="match status" value="1"/>
</dbReference>
<accession>A0A1I4WNN3</accession>
<dbReference type="SFLD" id="SFLDG01135">
    <property type="entry name" value="C1.5.6:_HAD__Beta-PGM__Phospha"/>
    <property type="match status" value="1"/>
</dbReference>
<dbReference type="Gene3D" id="3.40.50.1000">
    <property type="entry name" value="HAD superfamily/HAD-like"/>
    <property type="match status" value="1"/>
</dbReference>
<dbReference type="InterPro" id="IPR006439">
    <property type="entry name" value="HAD-SF_hydro_IA"/>
</dbReference>
<dbReference type="GO" id="GO:0046872">
    <property type="term" value="F:metal ion binding"/>
    <property type="evidence" value="ECO:0007669"/>
    <property type="project" value="UniProtKB-KW"/>
</dbReference>
<evidence type="ECO:0000256" key="4">
    <source>
        <dbReference type="ARBA" id="ARBA00023277"/>
    </source>
</evidence>
<dbReference type="NCBIfam" id="TIGR01509">
    <property type="entry name" value="HAD-SF-IA-v3"/>
    <property type="match status" value="1"/>
</dbReference>
<dbReference type="NCBIfam" id="TIGR01549">
    <property type="entry name" value="HAD-SF-IA-v1"/>
    <property type="match status" value="1"/>
</dbReference>
<dbReference type="PANTHER" id="PTHR43434:SF23">
    <property type="entry name" value="PHOSPHOGLYCOLATE PHOSPHATASE"/>
    <property type="match status" value="1"/>
</dbReference>
<dbReference type="InterPro" id="IPR036412">
    <property type="entry name" value="HAD-like_sf"/>
</dbReference>
<dbReference type="GO" id="GO:0005829">
    <property type="term" value="C:cytosol"/>
    <property type="evidence" value="ECO:0007669"/>
    <property type="project" value="TreeGrafter"/>
</dbReference>
<organism evidence="5 6">
    <name type="scientific">Dokdonella immobilis</name>
    <dbReference type="NCBI Taxonomy" id="578942"/>
    <lineage>
        <taxon>Bacteria</taxon>
        <taxon>Pseudomonadati</taxon>
        <taxon>Pseudomonadota</taxon>
        <taxon>Gammaproteobacteria</taxon>
        <taxon>Lysobacterales</taxon>
        <taxon>Rhodanobacteraceae</taxon>
        <taxon>Dokdonella</taxon>
    </lineage>
</organism>
<name>A0A1I4WNN3_9GAMM</name>
<dbReference type="SFLD" id="SFLDG01129">
    <property type="entry name" value="C1.5:_HAD__Beta-PGM__Phosphata"/>
    <property type="match status" value="1"/>
</dbReference>
<dbReference type="RefSeq" id="WP_092405956.1">
    <property type="nucleotide sequence ID" value="NZ_FOVF01000005.1"/>
</dbReference>
<reference evidence="5 6" key="1">
    <citation type="submission" date="2016-10" db="EMBL/GenBank/DDBJ databases">
        <authorList>
            <person name="de Groot N.N."/>
        </authorList>
    </citation>
    <scope>NUCLEOTIDE SEQUENCE [LARGE SCALE GENOMIC DNA]</scope>
    <source>
        <strain evidence="5 6">CGMCC 1.7659</strain>
    </source>
</reference>